<name>A0ABD1SNT9_9LAMI</name>
<protein>
    <submittedName>
        <fullName evidence="1">Proteasome endopeptidase complex</fullName>
    </submittedName>
</protein>
<dbReference type="GO" id="GO:0000502">
    <property type="term" value="C:proteasome complex"/>
    <property type="evidence" value="ECO:0007669"/>
    <property type="project" value="UniProtKB-KW"/>
</dbReference>
<keyword evidence="1" id="KW-0647">Proteasome</keyword>
<reference evidence="2" key="1">
    <citation type="submission" date="2024-07" db="EMBL/GenBank/DDBJ databases">
        <title>Two chromosome-level genome assemblies of Korean endemic species Abeliophyllum distichum and Forsythia ovata (Oleaceae).</title>
        <authorList>
            <person name="Jang H."/>
        </authorList>
    </citation>
    <scope>NUCLEOTIDE SEQUENCE [LARGE SCALE GENOMIC DNA]</scope>
</reference>
<comment type="caution">
    <text evidence="1">The sequence shown here is derived from an EMBL/GenBank/DDBJ whole genome shotgun (WGS) entry which is preliminary data.</text>
</comment>
<evidence type="ECO:0000313" key="1">
    <source>
        <dbReference type="EMBL" id="KAL2502367.1"/>
    </source>
</evidence>
<organism evidence="1 2">
    <name type="scientific">Forsythia ovata</name>
    <dbReference type="NCBI Taxonomy" id="205694"/>
    <lineage>
        <taxon>Eukaryota</taxon>
        <taxon>Viridiplantae</taxon>
        <taxon>Streptophyta</taxon>
        <taxon>Embryophyta</taxon>
        <taxon>Tracheophyta</taxon>
        <taxon>Spermatophyta</taxon>
        <taxon>Magnoliopsida</taxon>
        <taxon>eudicotyledons</taxon>
        <taxon>Gunneridae</taxon>
        <taxon>Pentapetalae</taxon>
        <taxon>asterids</taxon>
        <taxon>lamiids</taxon>
        <taxon>Lamiales</taxon>
        <taxon>Oleaceae</taxon>
        <taxon>Forsythieae</taxon>
        <taxon>Forsythia</taxon>
    </lineage>
</organism>
<dbReference type="EMBL" id="JBFOLJ010000010">
    <property type="protein sequence ID" value="KAL2502367.1"/>
    <property type="molecule type" value="Genomic_DNA"/>
</dbReference>
<sequence length="103" mass="12223">MGIPWIMYNRRNKFNPLWNSLALGGVKNGQNYLGTKEYEGLHRRRKPEEGLRRRSQKEAAHQFTMPFNQKRVYIYGFSVTLKSTVIISPRVTIRRKPQLQRFA</sequence>
<keyword evidence="2" id="KW-1185">Reference proteome</keyword>
<accession>A0ABD1SNT9</accession>
<evidence type="ECO:0000313" key="2">
    <source>
        <dbReference type="Proteomes" id="UP001604277"/>
    </source>
</evidence>
<dbReference type="Proteomes" id="UP001604277">
    <property type="component" value="Unassembled WGS sequence"/>
</dbReference>
<proteinExistence type="predicted"/>
<dbReference type="AlphaFoldDB" id="A0ABD1SNT9"/>
<gene>
    <name evidence="1" type="ORF">Fot_36215</name>
</gene>